<dbReference type="Proteomes" id="UP001732700">
    <property type="component" value="Chromosome 3C"/>
</dbReference>
<evidence type="ECO:0000313" key="2">
    <source>
        <dbReference type="Proteomes" id="UP001732700"/>
    </source>
</evidence>
<organism evidence="1 2">
    <name type="scientific">Avena sativa</name>
    <name type="common">Oat</name>
    <dbReference type="NCBI Taxonomy" id="4498"/>
    <lineage>
        <taxon>Eukaryota</taxon>
        <taxon>Viridiplantae</taxon>
        <taxon>Streptophyta</taxon>
        <taxon>Embryophyta</taxon>
        <taxon>Tracheophyta</taxon>
        <taxon>Spermatophyta</taxon>
        <taxon>Magnoliopsida</taxon>
        <taxon>Liliopsida</taxon>
        <taxon>Poales</taxon>
        <taxon>Poaceae</taxon>
        <taxon>BOP clade</taxon>
        <taxon>Pooideae</taxon>
        <taxon>Poodae</taxon>
        <taxon>Poeae</taxon>
        <taxon>Poeae Chloroplast Group 1 (Aveneae type)</taxon>
        <taxon>Aveninae</taxon>
        <taxon>Avena</taxon>
    </lineage>
</organism>
<reference evidence="1" key="2">
    <citation type="submission" date="2025-09" db="UniProtKB">
        <authorList>
            <consortium name="EnsemblPlants"/>
        </authorList>
    </citation>
    <scope>IDENTIFICATION</scope>
</reference>
<reference evidence="1" key="1">
    <citation type="submission" date="2021-05" db="EMBL/GenBank/DDBJ databases">
        <authorList>
            <person name="Scholz U."/>
            <person name="Mascher M."/>
            <person name="Fiebig A."/>
        </authorList>
    </citation>
    <scope>NUCLEOTIDE SEQUENCE [LARGE SCALE GENOMIC DNA]</scope>
</reference>
<sequence length="315" mass="33381">MAAACAFCSVAGVASFTLLAVSILSGIVDRGTVELRVATTYALVDCAPPSSAGKSSGGFRERVLPLLAALPAAAAPRGFASLQSHDDSAFVRGVCLGFDPEKDCRACLAAAADNLTSSCLGASGSRRGGVWRGDSCFVAYADANTSSAREDAFREVVFAGEDPGGDPNCLDTRRLVALARSLARRGAATKVHGARAVRHAAALAQRRVTAEDTVRVLPDVARVETKVRVVAQCARDRAAAECARCLGDAARRVPTRSWGLDGWHVRVADVLGYNCLSASCGWRRRFRRCVRRHGWVSSSRLPNPVLQDHGRFLAL</sequence>
<name>A0ACD5VWN8_AVESA</name>
<dbReference type="EnsemblPlants" id="AVESA.00010b.r2.3CG0509940.2">
    <property type="protein sequence ID" value="AVESA.00010b.r2.3CG0509940.2.CDS.1"/>
    <property type="gene ID" value="AVESA.00010b.r2.3CG0509940"/>
</dbReference>
<keyword evidence="2" id="KW-1185">Reference proteome</keyword>
<evidence type="ECO:0000313" key="1">
    <source>
        <dbReference type="EnsemblPlants" id="AVESA.00010b.r2.3CG0509940.2.CDS.1"/>
    </source>
</evidence>
<accession>A0ACD5VWN8</accession>
<protein>
    <submittedName>
        <fullName evidence="1">Uncharacterized protein</fullName>
    </submittedName>
</protein>
<proteinExistence type="predicted"/>